<dbReference type="EMBL" id="KL198179">
    <property type="protein sequence ID" value="KDQ05852.1"/>
    <property type="molecule type" value="Genomic_DNA"/>
</dbReference>
<accession>A0A067M1Z4</accession>
<proteinExistence type="predicted"/>
<dbReference type="Proteomes" id="UP000027195">
    <property type="component" value="Unassembled WGS sequence"/>
</dbReference>
<evidence type="ECO:0000313" key="3">
    <source>
        <dbReference type="Proteomes" id="UP000027195"/>
    </source>
</evidence>
<dbReference type="AlphaFoldDB" id="A0A067M1Z4"/>
<evidence type="ECO:0000256" key="1">
    <source>
        <dbReference type="SAM" id="MobiDB-lite"/>
    </source>
</evidence>
<protein>
    <submittedName>
        <fullName evidence="2">Uncharacterized protein</fullName>
    </submittedName>
</protein>
<reference evidence="3" key="1">
    <citation type="journal article" date="2014" name="Proc. Natl. Acad. Sci. U.S.A.">
        <title>Extensive sampling of basidiomycete genomes demonstrates inadequacy of the white-rot/brown-rot paradigm for wood decay fungi.</title>
        <authorList>
            <person name="Riley R."/>
            <person name="Salamov A.A."/>
            <person name="Brown D.W."/>
            <person name="Nagy L.G."/>
            <person name="Floudas D."/>
            <person name="Held B.W."/>
            <person name="Levasseur A."/>
            <person name="Lombard V."/>
            <person name="Morin E."/>
            <person name="Otillar R."/>
            <person name="Lindquist E.A."/>
            <person name="Sun H."/>
            <person name="LaButti K.M."/>
            <person name="Schmutz J."/>
            <person name="Jabbour D."/>
            <person name="Luo H."/>
            <person name="Baker S.E."/>
            <person name="Pisabarro A.G."/>
            <person name="Walton J.D."/>
            <person name="Blanchette R.A."/>
            <person name="Henrissat B."/>
            <person name="Martin F."/>
            <person name="Cullen D."/>
            <person name="Hibbett D.S."/>
            <person name="Grigoriev I.V."/>
        </authorList>
    </citation>
    <scope>NUCLEOTIDE SEQUENCE [LARGE SCALE GENOMIC DNA]</scope>
    <source>
        <strain evidence="3">FD-172 SS1</strain>
    </source>
</reference>
<dbReference type="HOGENOM" id="CLU_1510336_0_0_1"/>
<feature type="region of interest" description="Disordered" evidence="1">
    <location>
        <begin position="75"/>
        <end position="97"/>
    </location>
</feature>
<keyword evidence="3" id="KW-1185">Reference proteome</keyword>
<gene>
    <name evidence="2" type="ORF">BOTBODRAFT_182159</name>
</gene>
<sequence>MRSSTPYSSARERRKRRCFCDECGQEGVLLTPQQLSEHRRWQWLRFVPDSAAAELVESISFMCALSDGPPANQGYAASNADLSHSPPAPSLPTTERETLSSAAARLLGDLKHLESYIEAYAVRISDHARLVFDSPPAASSPPYDFSSSLPESAYSLQSTVPARAGHEPIFTSMNGKNS</sequence>
<organism evidence="2 3">
    <name type="scientific">Botryobasidium botryosum (strain FD-172 SS1)</name>
    <dbReference type="NCBI Taxonomy" id="930990"/>
    <lineage>
        <taxon>Eukaryota</taxon>
        <taxon>Fungi</taxon>
        <taxon>Dikarya</taxon>
        <taxon>Basidiomycota</taxon>
        <taxon>Agaricomycotina</taxon>
        <taxon>Agaricomycetes</taxon>
        <taxon>Cantharellales</taxon>
        <taxon>Botryobasidiaceae</taxon>
        <taxon>Botryobasidium</taxon>
    </lineage>
</organism>
<evidence type="ECO:0000313" key="2">
    <source>
        <dbReference type="EMBL" id="KDQ05852.1"/>
    </source>
</evidence>
<dbReference type="InParanoid" id="A0A067M1Z4"/>
<name>A0A067M1Z4_BOTB1</name>